<dbReference type="KEGG" id="nvi:107981531"/>
<reference evidence="1" key="1">
    <citation type="submission" date="2021-01" db="UniProtKB">
        <authorList>
            <consortium name="EnsemblMetazoa"/>
        </authorList>
    </citation>
    <scope>IDENTIFICATION</scope>
</reference>
<keyword evidence="2" id="KW-1185">Reference proteome</keyword>
<protein>
    <submittedName>
        <fullName evidence="1">Uncharacterized protein</fullName>
    </submittedName>
</protein>
<organism evidence="1 2">
    <name type="scientific">Nasonia vitripennis</name>
    <name type="common">Parasitic wasp</name>
    <dbReference type="NCBI Taxonomy" id="7425"/>
    <lineage>
        <taxon>Eukaryota</taxon>
        <taxon>Metazoa</taxon>
        <taxon>Ecdysozoa</taxon>
        <taxon>Arthropoda</taxon>
        <taxon>Hexapoda</taxon>
        <taxon>Insecta</taxon>
        <taxon>Pterygota</taxon>
        <taxon>Neoptera</taxon>
        <taxon>Endopterygota</taxon>
        <taxon>Hymenoptera</taxon>
        <taxon>Apocrita</taxon>
        <taxon>Proctotrupomorpha</taxon>
        <taxon>Chalcidoidea</taxon>
        <taxon>Pteromalidae</taxon>
        <taxon>Pteromalinae</taxon>
        <taxon>Nasonia</taxon>
    </lineage>
</organism>
<dbReference type="Proteomes" id="UP000002358">
    <property type="component" value="Unassembled WGS sequence"/>
</dbReference>
<dbReference type="RefSeq" id="XP_016843050.1">
    <property type="nucleotide sequence ID" value="XM_016987561.1"/>
</dbReference>
<name>A0A7M7M7L3_NASVI</name>
<dbReference type="InParanoid" id="A0A7M7M7L3"/>
<accession>A0A7M7M7L3</accession>
<evidence type="ECO:0000313" key="1">
    <source>
        <dbReference type="EnsemblMetazoa" id="XP_016843050"/>
    </source>
</evidence>
<dbReference type="GeneID" id="107981531"/>
<proteinExistence type="predicted"/>
<evidence type="ECO:0000313" key="2">
    <source>
        <dbReference type="Proteomes" id="UP000002358"/>
    </source>
</evidence>
<dbReference type="EnsemblMetazoa" id="XM_016987561">
    <property type="protein sequence ID" value="XP_016843050"/>
    <property type="gene ID" value="LOC107981531"/>
</dbReference>
<dbReference type="AlphaFoldDB" id="A0A7M7M7L3"/>
<sequence>MSVLNRLPPLPLCVKKMLFLEVGEEFYGDNNAFYATMLHTQEDGTSFKKTGIELFGSLHNFLKQIDVLLIQNRLLLLEIGASVFGTMHDFYTSLILEQDDQPSYFMQEGISLFMNRQIFLYEVCGEVTRQQHLFVFKTVRDCLYHNIPNVAILLLENLINELEN</sequence>